<evidence type="ECO:0000259" key="2">
    <source>
        <dbReference type="Pfam" id="PF00582"/>
    </source>
</evidence>
<dbReference type="AlphaFoldDB" id="A0A563ERB9"/>
<reference evidence="3 4" key="1">
    <citation type="submission" date="2019-07" db="EMBL/GenBank/DDBJ databases">
        <title>Lentzea xizangensis sp. nov., isolated from Qinghai-Tibetan Plateau Soils.</title>
        <authorList>
            <person name="Huang J."/>
        </authorList>
    </citation>
    <scope>NUCLEOTIDE SEQUENCE [LARGE SCALE GENOMIC DNA]</scope>
    <source>
        <strain evidence="3 4">FXJ1.1311</strain>
    </source>
</reference>
<accession>A0A563ERB9</accession>
<dbReference type="Pfam" id="PF00582">
    <property type="entry name" value="Usp"/>
    <property type="match status" value="1"/>
</dbReference>
<evidence type="ECO:0000256" key="1">
    <source>
        <dbReference type="ARBA" id="ARBA00008791"/>
    </source>
</evidence>
<name>A0A563ERB9_9PSEU</name>
<dbReference type="Gene3D" id="3.40.50.12370">
    <property type="match status" value="1"/>
</dbReference>
<gene>
    <name evidence="3" type="ORF">FKR81_21325</name>
</gene>
<sequence>MTKTIDRDVAAEARRFSFWAPDFSRSVTVGVDTSQAAYHAFEWAARHAWSLRTDLQVFLADPADATVQRVLERLPMLTAHFRPSGDDPVSALADASSSSATLVLGCRGERHRSLGLGSLVLPVLRRARCSVVVVRGRPPAIRGEYGWITAAVGGCEDPVVLRRAVELCRTRRARLRLLHVHPPQPHGASVPRDEVSVRRAVLFLRTTAPELVPEVQIDGRHPHEAVAALDSDLLVLGRGGQQDGVGLVTRAALYHSSCPVLVARPEPLHDQGVL</sequence>
<organism evidence="3 4">
    <name type="scientific">Lentzea tibetensis</name>
    <dbReference type="NCBI Taxonomy" id="2591470"/>
    <lineage>
        <taxon>Bacteria</taxon>
        <taxon>Bacillati</taxon>
        <taxon>Actinomycetota</taxon>
        <taxon>Actinomycetes</taxon>
        <taxon>Pseudonocardiales</taxon>
        <taxon>Pseudonocardiaceae</taxon>
        <taxon>Lentzea</taxon>
    </lineage>
</organism>
<protein>
    <recommendedName>
        <fullName evidence="2">UspA domain-containing protein</fullName>
    </recommendedName>
</protein>
<proteinExistence type="inferred from homology"/>
<dbReference type="OrthoDB" id="3694745at2"/>
<evidence type="ECO:0000313" key="3">
    <source>
        <dbReference type="EMBL" id="TWP50247.1"/>
    </source>
</evidence>
<dbReference type="Proteomes" id="UP000316639">
    <property type="component" value="Unassembled WGS sequence"/>
</dbReference>
<dbReference type="InterPro" id="IPR006015">
    <property type="entry name" value="Universal_stress_UspA"/>
</dbReference>
<dbReference type="RefSeq" id="WP_146353870.1">
    <property type="nucleotide sequence ID" value="NZ_VOBR01000013.1"/>
</dbReference>
<comment type="caution">
    <text evidence="3">The sequence shown here is derived from an EMBL/GenBank/DDBJ whole genome shotgun (WGS) entry which is preliminary data.</text>
</comment>
<keyword evidence="4" id="KW-1185">Reference proteome</keyword>
<dbReference type="SUPFAM" id="SSF52402">
    <property type="entry name" value="Adenine nucleotide alpha hydrolases-like"/>
    <property type="match status" value="2"/>
</dbReference>
<evidence type="ECO:0000313" key="4">
    <source>
        <dbReference type="Proteomes" id="UP000316639"/>
    </source>
</evidence>
<dbReference type="PRINTS" id="PR01438">
    <property type="entry name" value="UNVRSLSTRESS"/>
</dbReference>
<dbReference type="EMBL" id="VOBR01000013">
    <property type="protein sequence ID" value="TWP50247.1"/>
    <property type="molecule type" value="Genomic_DNA"/>
</dbReference>
<comment type="similarity">
    <text evidence="1">Belongs to the universal stress protein A family.</text>
</comment>
<feature type="domain" description="UspA" evidence="2">
    <location>
        <begin position="151"/>
        <end position="264"/>
    </location>
</feature>
<dbReference type="InterPro" id="IPR006016">
    <property type="entry name" value="UspA"/>
</dbReference>